<gene>
    <name evidence="3" type="ORF">Pan241w_06100</name>
</gene>
<evidence type="ECO:0000313" key="3">
    <source>
        <dbReference type="EMBL" id="QDT40553.1"/>
    </source>
</evidence>
<feature type="transmembrane region" description="Helical" evidence="1">
    <location>
        <begin position="12"/>
        <end position="36"/>
    </location>
</feature>
<keyword evidence="4" id="KW-1185">Reference proteome</keyword>
<proteinExistence type="predicted"/>
<dbReference type="InterPro" id="IPR012902">
    <property type="entry name" value="N_methyl_site"/>
</dbReference>
<evidence type="ECO:0000259" key="2">
    <source>
        <dbReference type="Pfam" id="PF07596"/>
    </source>
</evidence>
<dbReference type="Proteomes" id="UP000317171">
    <property type="component" value="Chromosome"/>
</dbReference>
<dbReference type="PANTHER" id="PTHR30093">
    <property type="entry name" value="GENERAL SECRETION PATHWAY PROTEIN G"/>
    <property type="match status" value="1"/>
</dbReference>
<dbReference type="Pfam" id="PF07963">
    <property type="entry name" value="N_methyl"/>
    <property type="match status" value="1"/>
</dbReference>
<dbReference type="Gene3D" id="3.30.700.10">
    <property type="entry name" value="Glycoprotein, Type 4 Pilin"/>
    <property type="match status" value="1"/>
</dbReference>
<reference evidence="3 4" key="1">
    <citation type="submission" date="2019-02" db="EMBL/GenBank/DDBJ databases">
        <title>Deep-cultivation of Planctomycetes and their phenomic and genomic characterization uncovers novel biology.</title>
        <authorList>
            <person name="Wiegand S."/>
            <person name="Jogler M."/>
            <person name="Boedeker C."/>
            <person name="Pinto D."/>
            <person name="Vollmers J."/>
            <person name="Rivas-Marin E."/>
            <person name="Kohn T."/>
            <person name="Peeters S.H."/>
            <person name="Heuer A."/>
            <person name="Rast P."/>
            <person name="Oberbeckmann S."/>
            <person name="Bunk B."/>
            <person name="Jeske O."/>
            <person name="Meyerdierks A."/>
            <person name="Storesund J.E."/>
            <person name="Kallscheuer N."/>
            <person name="Luecker S."/>
            <person name="Lage O.M."/>
            <person name="Pohl T."/>
            <person name="Merkel B.J."/>
            <person name="Hornburger P."/>
            <person name="Mueller R.-W."/>
            <person name="Bruemmer F."/>
            <person name="Labrenz M."/>
            <person name="Spormann A.M."/>
            <person name="Op den Camp H."/>
            <person name="Overmann J."/>
            <person name="Amann R."/>
            <person name="Jetten M.S.M."/>
            <person name="Mascher T."/>
            <person name="Medema M.H."/>
            <person name="Devos D.P."/>
            <person name="Kaster A.-K."/>
            <person name="Ovreas L."/>
            <person name="Rohde M."/>
            <person name="Galperin M.Y."/>
            <person name="Jogler C."/>
        </authorList>
    </citation>
    <scope>NUCLEOTIDE SEQUENCE [LARGE SCALE GENOMIC DNA]</scope>
    <source>
        <strain evidence="3 4">Pan241w</strain>
    </source>
</reference>
<organism evidence="3 4">
    <name type="scientific">Gimesia alba</name>
    <dbReference type="NCBI Taxonomy" id="2527973"/>
    <lineage>
        <taxon>Bacteria</taxon>
        <taxon>Pseudomonadati</taxon>
        <taxon>Planctomycetota</taxon>
        <taxon>Planctomycetia</taxon>
        <taxon>Planctomycetales</taxon>
        <taxon>Planctomycetaceae</taxon>
        <taxon>Gimesia</taxon>
    </lineage>
</organism>
<dbReference type="PANTHER" id="PTHR30093:SF2">
    <property type="entry name" value="TYPE II SECRETION SYSTEM PROTEIN H"/>
    <property type="match status" value="1"/>
</dbReference>
<feature type="domain" description="DUF1559" evidence="2">
    <location>
        <begin position="37"/>
        <end position="308"/>
    </location>
</feature>
<keyword evidence="1" id="KW-0812">Transmembrane</keyword>
<dbReference type="EMBL" id="CP036269">
    <property type="protein sequence ID" value="QDT40553.1"/>
    <property type="molecule type" value="Genomic_DNA"/>
</dbReference>
<dbReference type="RefSeq" id="WP_145210706.1">
    <property type="nucleotide sequence ID" value="NZ_CP036269.1"/>
</dbReference>
<dbReference type="NCBIfam" id="TIGR02532">
    <property type="entry name" value="IV_pilin_GFxxxE"/>
    <property type="match status" value="1"/>
</dbReference>
<dbReference type="AlphaFoldDB" id="A0A517R9V6"/>
<keyword evidence="1" id="KW-0472">Membrane</keyword>
<dbReference type="InterPro" id="IPR027558">
    <property type="entry name" value="Pre_pil_HX9DG_C"/>
</dbReference>
<evidence type="ECO:0000313" key="4">
    <source>
        <dbReference type="Proteomes" id="UP000317171"/>
    </source>
</evidence>
<dbReference type="InterPro" id="IPR011453">
    <property type="entry name" value="DUF1559"/>
</dbReference>
<evidence type="ECO:0000256" key="1">
    <source>
        <dbReference type="SAM" id="Phobius"/>
    </source>
</evidence>
<dbReference type="PROSITE" id="PS00409">
    <property type="entry name" value="PROKAR_NTER_METHYL"/>
    <property type="match status" value="1"/>
</dbReference>
<name>A0A517R9V6_9PLAN</name>
<dbReference type="Pfam" id="PF07596">
    <property type="entry name" value="SBP_bac_10"/>
    <property type="match status" value="1"/>
</dbReference>
<dbReference type="KEGG" id="gaz:Pan241w_06100"/>
<protein>
    <submittedName>
        <fullName evidence="3">Putative major pilin subunit</fullName>
    </submittedName>
</protein>
<sequence length="325" mass="35072">MKSFQRSVRKSGFTLIELLVVIAIIAILIALLLPAVQQAREAARRSNCKNNLKQIGLAHHNYHDNFKCFPLGARRDQPGGWGPSWWVGILPYMDQAPLYNKLNLEVNHSGYVGNGAVANRVTVPLMVCPSSPMTTFTHSTGGGWTLRPHYVGISGATNGNGFTNASIHNEYAYTGCCTSVTAGGIKARGGVLLQNKCISIKDIIDGTTNVIVVSECSNFFRDASDNPVQVNSNHGWMMGTADGGETGQNRTFNLTTIRYPPNTLDNSLPGTGNNDGPNNGIYSPHVGGVHALLGDGSVRFLSENIDMQTLRRLATRDDGQPLGEF</sequence>
<keyword evidence="1" id="KW-1133">Transmembrane helix</keyword>
<dbReference type="InterPro" id="IPR045584">
    <property type="entry name" value="Pilin-like"/>
</dbReference>
<accession>A0A517R9V6</accession>
<dbReference type="NCBIfam" id="TIGR04294">
    <property type="entry name" value="pre_pil_HX9DG"/>
    <property type="match status" value="1"/>
</dbReference>
<dbReference type="OrthoDB" id="280382at2"/>
<dbReference type="SUPFAM" id="SSF54523">
    <property type="entry name" value="Pili subunits"/>
    <property type="match status" value="1"/>
</dbReference>